<protein>
    <submittedName>
        <fullName evidence="2">Uncharacterized protein</fullName>
    </submittedName>
</protein>
<dbReference type="Proteomes" id="UP000006230">
    <property type="component" value="Unassembled WGS sequence"/>
</dbReference>
<accession>Q0FTY3</accession>
<comment type="caution">
    <text evidence="2">The sequence shown here is derived from an EMBL/GenBank/DDBJ whole genome shotgun (WGS) entry which is preliminary data.</text>
</comment>
<dbReference type="AlphaFoldDB" id="Q0FTY3"/>
<sequence length="227" mass="24897">MHAFLERFSARCFDSIQPIRQNRAENIHHLPIAIGCSPQLALDPPHGRWQLPLLEGGAIPQGAGFPCEHGDVVQRVVDIFATSEDARMLTHELAILPELDAFSIGADLDGTADGMSLDRVAVVVEPDEAGLRDRGRHRMVSVEGASIGHKAWALSLETSQVDRSRSSGCGWDLAQAKQRSRSQAFSSARLLKRGRGTKKRRRTTPTWFSTWPFSHPDAGVQATGSTR</sequence>
<evidence type="ECO:0000313" key="2">
    <source>
        <dbReference type="EMBL" id="EAU47616.1"/>
    </source>
</evidence>
<feature type="region of interest" description="Disordered" evidence="1">
    <location>
        <begin position="184"/>
        <end position="210"/>
    </location>
</feature>
<feature type="compositionally biased region" description="Basic residues" evidence="1">
    <location>
        <begin position="190"/>
        <end position="203"/>
    </location>
</feature>
<organism evidence="2 3">
    <name type="scientific">Salipiger bermudensis (strain DSM 26914 / JCM 13377 / KCTC 12554 / HTCC2601)</name>
    <name type="common">Pelagibaca bermudensis</name>
    <dbReference type="NCBI Taxonomy" id="314265"/>
    <lineage>
        <taxon>Bacteria</taxon>
        <taxon>Pseudomonadati</taxon>
        <taxon>Pseudomonadota</taxon>
        <taxon>Alphaproteobacteria</taxon>
        <taxon>Rhodobacterales</taxon>
        <taxon>Roseobacteraceae</taxon>
        <taxon>Salipiger</taxon>
    </lineage>
</organism>
<proteinExistence type="predicted"/>
<name>Q0FTY3_SALBH</name>
<evidence type="ECO:0000256" key="1">
    <source>
        <dbReference type="SAM" id="MobiDB-lite"/>
    </source>
</evidence>
<dbReference type="HOGENOM" id="CLU_1218825_0_0_5"/>
<dbReference type="EMBL" id="AATQ01000005">
    <property type="protein sequence ID" value="EAU47616.1"/>
    <property type="molecule type" value="Genomic_DNA"/>
</dbReference>
<keyword evidence="3" id="KW-1185">Reference proteome</keyword>
<reference evidence="2 3" key="1">
    <citation type="journal article" date="2010" name="J. Bacteriol.">
        <title>Genome sequences of Pelagibaca bermudensis HTCC2601T and Maritimibacter alkaliphilus HTCC2654T, the type strains of two marine Roseobacter genera.</title>
        <authorList>
            <person name="Thrash J.C."/>
            <person name="Cho J.C."/>
            <person name="Ferriera S."/>
            <person name="Johnson J."/>
            <person name="Vergin K.L."/>
            <person name="Giovannoni S.J."/>
        </authorList>
    </citation>
    <scope>NUCLEOTIDE SEQUENCE [LARGE SCALE GENOMIC DNA]</scope>
    <source>
        <strain evidence="3">DSM 26914 / JCM 13377 / KCTC 12554 / HTCC2601</strain>
    </source>
</reference>
<evidence type="ECO:0000313" key="3">
    <source>
        <dbReference type="Proteomes" id="UP000006230"/>
    </source>
</evidence>
<gene>
    <name evidence="2" type="ORF">R2601_19804</name>
</gene>